<proteinExistence type="predicted"/>
<dbReference type="OrthoDB" id="835336at2"/>
<dbReference type="STRING" id="398580.Dshi_3292"/>
<organism evidence="1 2">
    <name type="scientific">Dinoroseobacter shibae (strain DSM 16493 / NCIMB 14021 / DFL 12)</name>
    <dbReference type="NCBI Taxonomy" id="398580"/>
    <lineage>
        <taxon>Bacteria</taxon>
        <taxon>Pseudomonadati</taxon>
        <taxon>Pseudomonadota</taxon>
        <taxon>Alphaproteobacteria</taxon>
        <taxon>Rhodobacterales</taxon>
        <taxon>Roseobacteraceae</taxon>
        <taxon>Dinoroseobacter</taxon>
    </lineage>
</organism>
<evidence type="ECO:0000313" key="1">
    <source>
        <dbReference type="EMBL" id="ABV95025.1"/>
    </source>
</evidence>
<gene>
    <name evidence="1" type="ordered locus">Dshi_3292</name>
</gene>
<keyword evidence="2" id="KW-1185">Reference proteome</keyword>
<dbReference type="Proteomes" id="UP000006833">
    <property type="component" value="Chromosome"/>
</dbReference>
<protein>
    <recommendedName>
        <fullName evidence="3">Glycosyl transferase family 2</fullName>
    </recommendedName>
</protein>
<dbReference type="HOGENOM" id="CLU_1033592_0_0_5"/>
<dbReference type="eggNOG" id="COG0463">
    <property type="taxonomic scope" value="Bacteria"/>
</dbReference>
<sequence>MAVAFVTMVYDDAFFLDIWVKYYSRFTDRRNLYVITHGPQDYAHDIAAGCNIVEVNRRAPYRAMDSDRFQLVNHFCSGLNFMFDWVVYNDVDELLVLDPEVGPDPVAHIAGLDRRLEVVSALGVEVIHRVDLESDYDPRRPILSQRKHMRINAWYCKPCITSIPLRWGPDGHGSEHGTYNLSDDLYLFHLKWFDQKFHTDRHADRLAMRGTNADGSDLVFGAGSWGWSKFEYQRISNDYLRFTIEKKGKGFDFTEERKRLKESFVQGKTGFYSTDWFVDGDLRILPERFGGLF</sequence>
<dbReference type="KEGG" id="dsh:Dshi_3292"/>
<accession>A8LMV0</accession>
<dbReference type="RefSeq" id="WP_012179952.1">
    <property type="nucleotide sequence ID" value="NC_009952.1"/>
</dbReference>
<dbReference type="EMBL" id="CP000830">
    <property type="protein sequence ID" value="ABV95025.1"/>
    <property type="molecule type" value="Genomic_DNA"/>
</dbReference>
<dbReference type="Pfam" id="PF13704">
    <property type="entry name" value="Glyco_tranf_2_4"/>
    <property type="match status" value="1"/>
</dbReference>
<evidence type="ECO:0000313" key="2">
    <source>
        <dbReference type="Proteomes" id="UP000006833"/>
    </source>
</evidence>
<name>A8LMV0_DINSH</name>
<reference evidence="2" key="1">
    <citation type="journal article" date="2010" name="ISME J.">
        <title>The complete genome sequence of the algal symbiont Dinoroseobacter shibae: a hitchhiker's guide to life in the sea.</title>
        <authorList>
            <person name="Wagner-Dobler I."/>
            <person name="Ballhausen B."/>
            <person name="Berger M."/>
            <person name="Brinkhoff T."/>
            <person name="Buchholz I."/>
            <person name="Bunk B."/>
            <person name="Cypionka H."/>
            <person name="Daniel R."/>
            <person name="Drepper T."/>
            <person name="Gerdts G."/>
            <person name="Hahnke S."/>
            <person name="Han C."/>
            <person name="Jahn D."/>
            <person name="Kalhoefer D."/>
            <person name="Kiss H."/>
            <person name="Klenk H.P."/>
            <person name="Kyrpides N."/>
            <person name="Liebl W."/>
            <person name="Liesegang H."/>
            <person name="Meincke L."/>
            <person name="Pati A."/>
            <person name="Petersen J."/>
            <person name="Piekarski T."/>
            <person name="Pommerenke C."/>
            <person name="Pradella S."/>
            <person name="Pukall R."/>
            <person name="Rabus R."/>
            <person name="Stackebrandt E."/>
            <person name="Thole S."/>
            <person name="Thompson L."/>
            <person name="Tielen P."/>
            <person name="Tomasch J."/>
            <person name="von Jan M."/>
            <person name="Wanphrut N."/>
            <person name="Wichels A."/>
            <person name="Zech H."/>
            <person name="Simon M."/>
        </authorList>
    </citation>
    <scope>NUCLEOTIDE SEQUENCE [LARGE SCALE GENOMIC DNA]</scope>
    <source>
        <strain evidence="2">DSM 16493 / NCIMB 14021 / DFL 12</strain>
    </source>
</reference>
<dbReference type="AlphaFoldDB" id="A8LMV0"/>
<evidence type="ECO:0008006" key="3">
    <source>
        <dbReference type="Google" id="ProtNLM"/>
    </source>
</evidence>